<organism evidence="2 3">
    <name type="scientific">Splendidivirga corallicola</name>
    <dbReference type="NCBI Taxonomy" id="3051826"/>
    <lineage>
        <taxon>Bacteria</taxon>
        <taxon>Pseudomonadati</taxon>
        <taxon>Bacteroidota</taxon>
        <taxon>Cytophagia</taxon>
        <taxon>Cytophagales</taxon>
        <taxon>Splendidivirgaceae</taxon>
        <taxon>Splendidivirga</taxon>
    </lineage>
</organism>
<reference evidence="2" key="1">
    <citation type="submission" date="2023-06" db="EMBL/GenBank/DDBJ databases">
        <title>Genomic of Parafulvivirga corallium.</title>
        <authorList>
            <person name="Wang G."/>
        </authorList>
    </citation>
    <scope>NUCLEOTIDE SEQUENCE</scope>
    <source>
        <strain evidence="2">BMA10</strain>
    </source>
</reference>
<gene>
    <name evidence="2" type="ORF">QQ008_11200</name>
</gene>
<accession>A0ABT8KMI7</accession>
<name>A0ABT8KMI7_9BACT</name>
<dbReference type="InterPro" id="IPR036249">
    <property type="entry name" value="Thioredoxin-like_sf"/>
</dbReference>
<keyword evidence="1" id="KW-0472">Membrane</keyword>
<evidence type="ECO:0000313" key="3">
    <source>
        <dbReference type="Proteomes" id="UP001172082"/>
    </source>
</evidence>
<keyword evidence="1" id="KW-0812">Transmembrane</keyword>
<keyword evidence="3" id="KW-1185">Reference proteome</keyword>
<dbReference type="Gene3D" id="3.40.30.10">
    <property type="entry name" value="Glutaredoxin"/>
    <property type="match status" value="1"/>
</dbReference>
<keyword evidence="1" id="KW-1133">Transmembrane helix</keyword>
<protein>
    <submittedName>
        <fullName evidence="2">Uncharacterized protein</fullName>
    </submittedName>
</protein>
<proteinExistence type="predicted"/>
<sequence length="206" mass="24244">MQKLQLCHTNMLQGKFSLQKLNLLFIFQVNCPGCFLYGIPVVNQLYQHFNSKISFLGISTAFEDFEYNNLENTKLLLTRKELVGETQKAMQHYGFEQYPHAIDFPVAMDKIADETFSFKEATQHICNLNPSYMHWPGSHQEDFRQKVIYYLKSLEKISLTFTLNQFKGTPSLVIFNNDHDVLWQWFGHKTFSEINSVIETLYEKYN</sequence>
<dbReference type="RefSeq" id="WP_346751961.1">
    <property type="nucleotide sequence ID" value="NZ_JAUJEA010000003.1"/>
</dbReference>
<feature type="transmembrane region" description="Helical" evidence="1">
    <location>
        <begin position="21"/>
        <end position="42"/>
    </location>
</feature>
<dbReference type="EMBL" id="JAUJEA010000003">
    <property type="protein sequence ID" value="MDN5201937.1"/>
    <property type="molecule type" value="Genomic_DNA"/>
</dbReference>
<comment type="caution">
    <text evidence="2">The sequence shown here is derived from an EMBL/GenBank/DDBJ whole genome shotgun (WGS) entry which is preliminary data.</text>
</comment>
<evidence type="ECO:0000256" key="1">
    <source>
        <dbReference type="SAM" id="Phobius"/>
    </source>
</evidence>
<dbReference type="SUPFAM" id="SSF52833">
    <property type="entry name" value="Thioredoxin-like"/>
    <property type="match status" value="1"/>
</dbReference>
<dbReference type="Proteomes" id="UP001172082">
    <property type="component" value="Unassembled WGS sequence"/>
</dbReference>
<evidence type="ECO:0000313" key="2">
    <source>
        <dbReference type="EMBL" id="MDN5201937.1"/>
    </source>
</evidence>